<protein>
    <submittedName>
        <fullName evidence="7">YitT family protein</fullName>
    </submittedName>
</protein>
<name>A0A553ZU92_9BACI</name>
<proteinExistence type="predicted"/>
<gene>
    <name evidence="7" type="ORF">FN960_18180</name>
</gene>
<dbReference type="RefSeq" id="WP_143850291.1">
    <property type="nucleotide sequence ID" value="NZ_VLXZ01000015.1"/>
</dbReference>
<dbReference type="PROSITE" id="PS51257">
    <property type="entry name" value="PROKAR_LIPOPROTEIN"/>
    <property type="match status" value="1"/>
</dbReference>
<dbReference type="Pfam" id="PF02588">
    <property type="entry name" value="YitT_membrane"/>
    <property type="match status" value="1"/>
</dbReference>
<keyword evidence="4 6" id="KW-1133">Transmembrane helix</keyword>
<comment type="subcellular location">
    <subcellularLocation>
        <location evidence="1">Cell membrane</location>
        <topology evidence="1">Multi-pass membrane protein</topology>
    </subcellularLocation>
</comment>
<evidence type="ECO:0000256" key="1">
    <source>
        <dbReference type="ARBA" id="ARBA00004651"/>
    </source>
</evidence>
<dbReference type="Proteomes" id="UP000318521">
    <property type="component" value="Unassembled WGS sequence"/>
</dbReference>
<feature type="transmembrane region" description="Helical" evidence="6">
    <location>
        <begin position="40"/>
        <end position="60"/>
    </location>
</feature>
<evidence type="ECO:0000256" key="5">
    <source>
        <dbReference type="ARBA" id="ARBA00023136"/>
    </source>
</evidence>
<dbReference type="GO" id="GO:0005886">
    <property type="term" value="C:plasma membrane"/>
    <property type="evidence" value="ECO:0007669"/>
    <property type="project" value="UniProtKB-SubCell"/>
</dbReference>
<comment type="caution">
    <text evidence="7">The sequence shown here is derived from an EMBL/GenBank/DDBJ whole genome shotgun (WGS) entry which is preliminary data.</text>
</comment>
<evidence type="ECO:0000313" key="8">
    <source>
        <dbReference type="Proteomes" id="UP000318521"/>
    </source>
</evidence>
<dbReference type="PANTHER" id="PTHR33545">
    <property type="entry name" value="UPF0750 MEMBRANE PROTEIN YITT-RELATED"/>
    <property type="match status" value="1"/>
</dbReference>
<feature type="transmembrane region" description="Helical" evidence="6">
    <location>
        <begin position="95"/>
        <end position="116"/>
    </location>
</feature>
<sequence>MRKWIHIWLGCFVVACGVLILKHSDLVTGGTAGLSLGLSYLTQLPFALLFFVINIPFYIFSVIRMGLSFTVTTILSVSLLSVLTAADVWLPSFVISYWSGALIGGVLIGLGLSLLFRNQASLGGSNILALFLQKRYGFDPGKTNFLFDLMVVLTSVYTIGIVKGFFSIVSIAVTSRIISYFKQGNVSKKPVVKEEYVLPGEASLSK</sequence>
<keyword evidence="5 6" id="KW-0472">Membrane</keyword>
<evidence type="ECO:0000313" key="7">
    <source>
        <dbReference type="EMBL" id="TSB45050.1"/>
    </source>
</evidence>
<feature type="transmembrane region" description="Helical" evidence="6">
    <location>
        <begin position="145"/>
        <end position="173"/>
    </location>
</feature>
<keyword evidence="2" id="KW-1003">Cell membrane</keyword>
<dbReference type="EMBL" id="VLXZ01000015">
    <property type="protein sequence ID" value="TSB45050.1"/>
    <property type="molecule type" value="Genomic_DNA"/>
</dbReference>
<dbReference type="PANTHER" id="PTHR33545:SF5">
    <property type="entry name" value="UPF0750 MEMBRANE PROTEIN YITT"/>
    <property type="match status" value="1"/>
</dbReference>
<dbReference type="OrthoDB" id="1523490at2"/>
<evidence type="ECO:0000256" key="3">
    <source>
        <dbReference type="ARBA" id="ARBA00022692"/>
    </source>
</evidence>
<dbReference type="InterPro" id="IPR051461">
    <property type="entry name" value="UPF0750_membrane"/>
</dbReference>
<evidence type="ECO:0000256" key="2">
    <source>
        <dbReference type="ARBA" id="ARBA00022475"/>
    </source>
</evidence>
<dbReference type="AlphaFoldDB" id="A0A553ZU92"/>
<keyword evidence="3 6" id="KW-0812">Transmembrane</keyword>
<feature type="transmembrane region" description="Helical" evidence="6">
    <location>
        <begin position="67"/>
        <end position="89"/>
    </location>
</feature>
<evidence type="ECO:0000256" key="6">
    <source>
        <dbReference type="SAM" id="Phobius"/>
    </source>
</evidence>
<keyword evidence="8" id="KW-1185">Reference proteome</keyword>
<organism evidence="7 8">
    <name type="scientific">Alkalicoccobacillus porphyridii</name>
    <dbReference type="NCBI Taxonomy" id="2597270"/>
    <lineage>
        <taxon>Bacteria</taxon>
        <taxon>Bacillati</taxon>
        <taxon>Bacillota</taxon>
        <taxon>Bacilli</taxon>
        <taxon>Bacillales</taxon>
        <taxon>Bacillaceae</taxon>
        <taxon>Alkalicoccobacillus</taxon>
    </lineage>
</organism>
<dbReference type="InterPro" id="IPR003740">
    <property type="entry name" value="YitT"/>
</dbReference>
<accession>A0A553ZU92</accession>
<reference evidence="7 8" key="1">
    <citation type="submission" date="2019-07" db="EMBL/GenBank/DDBJ databases">
        <authorList>
            <person name="Park Y.J."/>
            <person name="Jeong S.E."/>
            <person name="Jung H.S."/>
        </authorList>
    </citation>
    <scope>NUCLEOTIDE SEQUENCE [LARGE SCALE GENOMIC DNA]</scope>
    <source>
        <strain evidence="8">P16(2019)</strain>
    </source>
</reference>
<evidence type="ECO:0000256" key="4">
    <source>
        <dbReference type="ARBA" id="ARBA00022989"/>
    </source>
</evidence>